<dbReference type="SUPFAM" id="SSF54928">
    <property type="entry name" value="RNA-binding domain, RBD"/>
    <property type="match status" value="1"/>
</dbReference>
<dbReference type="Gene3D" id="3.30.70.330">
    <property type="match status" value="1"/>
</dbReference>
<feature type="domain" description="RRM" evidence="2">
    <location>
        <begin position="80"/>
        <end position="150"/>
    </location>
</feature>
<accession>A0A8R1EBS7</accession>
<reference evidence="4" key="1">
    <citation type="submission" date="2010-08" db="EMBL/GenBank/DDBJ databases">
        <authorList>
            <consortium name="Caenorhabditis japonica Sequencing Consortium"/>
            <person name="Wilson R.K."/>
        </authorList>
    </citation>
    <scope>NUCLEOTIDE SEQUENCE [LARGE SCALE GENOMIC DNA]</scope>
    <source>
        <strain evidence="4">DF5081</strain>
    </source>
</reference>
<keyword evidence="4" id="KW-1185">Reference proteome</keyword>
<dbReference type="PROSITE" id="PS50102">
    <property type="entry name" value="RRM"/>
    <property type="match status" value="1"/>
</dbReference>
<sequence length="150" mass="16183">MSADYGAYGYYGNSAMPPPAVNAAPIPTSVSYYGEQRPTFSDDGSGTPYSTILNLVGTAPSVNNDISYDTSSKDPHMIRARVFIGNLGRAIISRDDIIDLFRPFGKLIAVNFFANNGFGFVQFNEAAHADQACLTLHGTQWKSCCLGTLK</sequence>
<evidence type="ECO:0000256" key="1">
    <source>
        <dbReference type="PROSITE-ProRule" id="PRU00176"/>
    </source>
</evidence>
<evidence type="ECO:0000259" key="2">
    <source>
        <dbReference type="PROSITE" id="PS50102"/>
    </source>
</evidence>
<proteinExistence type="predicted"/>
<dbReference type="Proteomes" id="UP000005237">
    <property type="component" value="Unassembled WGS sequence"/>
</dbReference>
<dbReference type="PANTHER" id="PTHR23295:SF6">
    <property type="entry name" value="NEOSIN, ISOFORM A"/>
    <property type="match status" value="1"/>
</dbReference>
<dbReference type="EnsemblMetazoa" id="CJA32913.1">
    <property type="protein sequence ID" value="CJA32913.1"/>
    <property type="gene ID" value="WBGene00208760"/>
</dbReference>
<dbReference type="AlphaFoldDB" id="A0A8R1EBS7"/>
<evidence type="ECO:0000313" key="4">
    <source>
        <dbReference type="Proteomes" id="UP000005237"/>
    </source>
</evidence>
<dbReference type="InterPro" id="IPR012677">
    <property type="entry name" value="Nucleotide-bd_a/b_plait_sf"/>
</dbReference>
<organism evidence="3 4">
    <name type="scientific">Caenorhabditis japonica</name>
    <dbReference type="NCBI Taxonomy" id="281687"/>
    <lineage>
        <taxon>Eukaryota</taxon>
        <taxon>Metazoa</taxon>
        <taxon>Ecdysozoa</taxon>
        <taxon>Nematoda</taxon>
        <taxon>Chromadorea</taxon>
        <taxon>Rhabditida</taxon>
        <taxon>Rhabditina</taxon>
        <taxon>Rhabditomorpha</taxon>
        <taxon>Rhabditoidea</taxon>
        <taxon>Rhabditidae</taxon>
        <taxon>Peloderinae</taxon>
        <taxon>Caenorhabditis</taxon>
    </lineage>
</organism>
<dbReference type="InterPro" id="IPR000504">
    <property type="entry name" value="RRM_dom"/>
</dbReference>
<dbReference type="SMART" id="SM00360">
    <property type="entry name" value="RRM"/>
    <property type="match status" value="1"/>
</dbReference>
<evidence type="ECO:0000313" key="3">
    <source>
        <dbReference type="EnsemblMetazoa" id="CJA32913.1"/>
    </source>
</evidence>
<protein>
    <submittedName>
        <fullName evidence="3">RRM domain-containing protein</fullName>
    </submittedName>
</protein>
<dbReference type="PANTHER" id="PTHR23295">
    <property type="entry name" value="NUCLEAR RECEPTOR COACTIVATOR 5-RELATED"/>
    <property type="match status" value="1"/>
</dbReference>
<dbReference type="GO" id="GO:0003723">
    <property type="term" value="F:RNA binding"/>
    <property type="evidence" value="ECO:0007669"/>
    <property type="project" value="UniProtKB-UniRule"/>
</dbReference>
<dbReference type="InterPro" id="IPR052600">
    <property type="entry name" value="Nuc_rcpt_coact/corep"/>
</dbReference>
<reference evidence="3" key="2">
    <citation type="submission" date="2022-06" db="UniProtKB">
        <authorList>
            <consortium name="EnsemblMetazoa"/>
        </authorList>
    </citation>
    <scope>IDENTIFICATION</scope>
    <source>
        <strain evidence="3">DF5081</strain>
    </source>
</reference>
<dbReference type="Pfam" id="PF00076">
    <property type="entry name" value="RRM_1"/>
    <property type="match status" value="1"/>
</dbReference>
<keyword evidence="1" id="KW-0694">RNA-binding</keyword>
<dbReference type="InterPro" id="IPR035979">
    <property type="entry name" value="RBD_domain_sf"/>
</dbReference>
<name>A0A8R1EBS7_CAEJA</name>